<dbReference type="GO" id="GO:0016874">
    <property type="term" value="F:ligase activity"/>
    <property type="evidence" value="ECO:0007669"/>
    <property type="project" value="UniProtKB-KW"/>
</dbReference>
<protein>
    <submittedName>
        <fullName evidence="7">O-antigen ligase</fullName>
    </submittedName>
</protein>
<keyword evidence="8" id="KW-1185">Reference proteome</keyword>
<gene>
    <name evidence="7" type="ORF">HNQ59_000314</name>
</gene>
<dbReference type="Proteomes" id="UP000575898">
    <property type="component" value="Unassembled WGS sequence"/>
</dbReference>
<organism evidence="7 8">
    <name type="scientific">Chitinivorax tropicus</name>
    <dbReference type="NCBI Taxonomy" id="714531"/>
    <lineage>
        <taxon>Bacteria</taxon>
        <taxon>Pseudomonadati</taxon>
        <taxon>Pseudomonadota</taxon>
        <taxon>Betaproteobacteria</taxon>
        <taxon>Chitinivorax</taxon>
    </lineage>
</organism>
<dbReference type="InterPro" id="IPR051533">
    <property type="entry name" value="WaaL-like"/>
</dbReference>
<evidence type="ECO:0000256" key="2">
    <source>
        <dbReference type="ARBA" id="ARBA00022692"/>
    </source>
</evidence>
<dbReference type="InterPro" id="IPR007016">
    <property type="entry name" value="O-antigen_ligase-rel_domated"/>
</dbReference>
<comment type="subcellular location">
    <subcellularLocation>
        <location evidence="1">Membrane</location>
        <topology evidence="1">Multi-pass membrane protein</topology>
    </subcellularLocation>
</comment>
<feature type="transmembrane region" description="Helical" evidence="5">
    <location>
        <begin position="95"/>
        <end position="111"/>
    </location>
</feature>
<evidence type="ECO:0000256" key="3">
    <source>
        <dbReference type="ARBA" id="ARBA00022989"/>
    </source>
</evidence>
<evidence type="ECO:0000259" key="6">
    <source>
        <dbReference type="Pfam" id="PF04932"/>
    </source>
</evidence>
<accession>A0A840MK23</accession>
<feature type="transmembrane region" description="Helical" evidence="5">
    <location>
        <begin position="207"/>
        <end position="225"/>
    </location>
</feature>
<feature type="transmembrane region" description="Helical" evidence="5">
    <location>
        <begin position="65"/>
        <end position="83"/>
    </location>
</feature>
<feature type="transmembrane region" description="Helical" evidence="5">
    <location>
        <begin position="123"/>
        <end position="143"/>
    </location>
</feature>
<evidence type="ECO:0000256" key="5">
    <source>
        <dbReference type="SAM" id="Phobius"/>
    </source>
</evidence>
<feature type="transmembrane region" description="Helical" evidence="5">
    <location>
        <begin position="184"/>
        <end position="201"/>
    </location>
</feature>
<evidence type="ECO:0000313" key="8">
    <source>
        <dbReference type="Proteomes" id="UP000575898"/>
    </source>
</evidence>
<dbReference type="EMBL" id="JACHHY010000002">
    <property type="protein sequence ID" value="MBB5017052.1"/>
    <property type="molecule type" value="Genomic_DNA"/>
</dbReference>
<feature type="transmembrane region" description="Helical" evidence="5">
    <location>
        <begin position="20"/>
        <end position="53"/>
    </location>
</feature>
<comment type="caution">
    <text evidence="7">The sequence shown here is derived from an EMBL/GenBank/DDBJ whole genome shotgun (WGS) entry which is preliminary data.</text>
</comment>
<sequence>MLKTSGRICPTDPWTGWGLPVAMVLMAILPFAHTMVLRNLCATTLILISLYGFYRLNWPARFPTWRAWSIYLVAVVLSLIWAVDFNESLGDIKSELLHGLLAFLIGINWFGRQPALVWVRRAAWLMTAVILIDVGLFASLQWLKTGLLPDMVGGYLVGVGKLSSYLVMTIPILLLSLGSPGKSRWVAIWLLIGSVVALILSANRASFLVVAVQVLVAASMIMPRLGRAKRRMVVAGVIIATLVAMGLTYYQFMQRAQIVAQGKQDTVATVDHSIRTDPRWIIWSHTLHNPRHPWWHGGGFGITTFKLLYPELHQQPGSELHTHAHNVFLNKYVQLGLPGLLAWCLLLIVTLRYLFRGVENAELNAWRIALAMSLFGALMKVQTDDFFHRDVGWAFWMLAGVAVGLFSHRTGGRAVQVGHQEPA</sequence>
<dbReference type="AlphaFoldDB" id="A0A840MK23"/>
<feature type="transmembrane region" description="Helical" evidence="5">
    <location>
        <begin position="364"/>
        <end position="381"/>
    </location>
</feature>
<evidence type="ECO:0000313" key="7">
    <source>
        <dbReference type="EMBL" id="MBB5017052.1"/>
    </source>
</evidence>
<keyword evidence="7" id="KW-0436">Ligase</keyword>
<dbReference type="RefSeq" id="WP_184034272.1">
    <property type="nucleotide sequence ID" value="NZ_JACHHY010000002.1"/>
</dbReference>
<keyword evidence="4 5" id="KW-0472">Membrane</keyword>
<dbReference type="PANTHER" id="PTHR37422">
    <property type="entry name" value="TEICHURONIC ACID BIOSYNTHESIS PROTEIN TUAE"/>
    <property type="match status" value="1"/>
</dbReference>
<feature type="transmembrane region" description="Helical" evidence="5">
    <location>
        <begin position="155"/>
        <end position="177"/>
    </location>
</feature>
<dbReference type="GO" id="GO:0016020">
    <property type="term" value="C:membrane"/>
    <property type="evidence" value="ECO:0007669"/>
    <property type="project" value="UniProtKB-SubCell"/>
</dbReference>
<keyword evidence="3 5" id="KW-1133">Transmembrane helix</keyword>
<proteinExistence type="predicted"/>
<reference evidence="7 8" key="1">
    <citation type="submission" date="2020-08" db="EMBL/GenBank/DDBJ databases">
        <title>Genomic Encyclopedia of Type Strains, Phase IV (KMG-IV): sequencing the most valuable type-strain genomes for metagenomic binning, comparative biology and taxonomic classification.</title>
        <authorList>
            <person name="Goeker M."/>
        </authorList>
    </citation>
    <scope>NUCLEOTIDE SEQUENCE [LARGE SCALE GENOMIC DNA]</scope>
    <source>
        <strain evidence="7 8">DSM 27165</strain>
    </source>
</reference>
<evidence type="ECO:0000256" key="4">
    <source>
        <dbReference type="ARBA" id="ARBA00023136"/>
    </source>
</evidence>
<keyword evidence="2 5" id="KW-0812">Transmembrane</keyword>
<feature type="transmembrane region" description="Helical" evidence="5">
    <location>
        <begin position="232"/>
        <end position="252"/>
    </location>
</feature>
<dbReference type="PANTHER" id="PTHR37422:SF13">
    <property type="entry name" value="LIPOPOLYSACCHARIDE BIOSYNTHESIS PROTEIN PA4999-RELATED"/>
    <property type="match status" value="1"/>
</dbReference>
<feature type="transmembrane region" description="Helical" evidence="5">
    <location>
        <begin position="335"/>
        <end position="355"/>
    </location>
</feature>
<name>A0A840MK23_9PROT</name>
<feature type="domain" description="O-antigen ligase-related" evidence="6">
    <location>
        <begin position="190"/>
        <end position="344"/>
    </location>
</feature>
<feature type="transmembrane region" description="Helical" evidence="5">
    <location>
        <begin position="393"/>
        <end position="411"/>
    </location>
</feature>
<dbReference type="Pfam" id="PF04932">
    <property type="entry name" value="Wzy_C"/>
    <property type="match status" value="1"/>
</dbReference>
<evidence type="ECO:0000256" key="1">
    <source>
        <dbReference type="ARBA" id="ARBA00004141"/>
    </source>
</evidence>